<feature type="compositionally biased region" description="Low complexity" evidence="1">
    <location>
        <begin position="1"/>
        <end position="13"/>
    </location>
</feature>
<comment type="caution">
    <text evidence="2">The sequence shown here is derived from an EMBL/GenBank/DDBJ whole genome shotgun (WGS) entry which is preliminary data.</text>
</comment>
<proteinExistence type="predicted"/>
<dbReference type="EMBL" id="JBHSWT010000013">
    <property type="protein sequence ID" value="MFC6770150.1"/>
    <property type="molecule type" value="Genomic_DNA"/>
</dbReference>
<protein>
    <recommendedName>
        <fullName evidence="4">Restriction endonuclease domain-containing protein</fullName>
    </recommendedName>
</protein>
<dbReference type="AlphaFoldDB" id="A0ABD5T071"/>
<gene>
    <name evidence="2" type="ORF">ACFQDD_01185</name>
</gene>
<organism evidence="2 3">
    <name type="scientific">Halorubrum pallidum</name>
    <dbReference type="NCBI Taxonomy" id="1526114"/>
    <lineage>
        <taxon>Archaea</taxon>
        <taxon>Methanobacteriati</taxon>
        <taxon>Methanobacteriota</taxon>
        <taxon>Stenosarchaea group</taxon>
        <taxon>Halobacteria</taxon>
        <taxon>Halobacteriales</taxon>
        <taxon>Haloferacaceae</taxon>
        <taxon>Halorubrum</taxon>
    </lineage>
</organism>
<name>A0ABD5T071_9EURY</name>
<accession>A0ABD5T071</accession>
<evidence type="ECO:0000313" key="3">
    <source>
        <dbReference type="Proteomes" id="UP001596274"/>
    </source>
</evidence>
<dbReference type="Proteomes" id="UP001596274">
    <property type="component" value="Unassembled WGS sequence"/>
</dbReference>
<reference evidence="2 3" key="1">
    <citation type="journal article" date="2019" name="Int. J. Syst. Evol. Microbiol.">
        <title>The Global Catalogue of Microorganisms (GCM) 10K type strain sequencing project: providing services to taxonomists for standard genome sequencing and annotation.</title>
        <authorList>
            <consortium name="The Broad Institute Genomics Platform"/>
            <consortium name="The Broad Institute Genome Sequencing Center for Infectious Disease"/>
            <person name="Wu L."/>
            <person name="Ma J."/>
        </authorList>
    </citation>
    <scope>NUCLEOTIDE SEQUENCE [LARGE SCALE GENOMIC DNA]</scope>
    <source>
        <strain evidence="2 3">PJ61</strain>
    </source>
</reference>
<feature type="region of interest" description="Disordered" evidence="1">
    <location>
        <begin position="1"/>
        <end position="23"/>
    </location>
</feature>
<evidence type="ECO:0000313" key="2">
    <source>
        <dbReference type="EMBL" id="MFC6770150.1"/>
    </source>
</evidence>
<keyword evidence="3" id="KW-1185">Reference proteome</keyword>
<sequence length="163" mass="18534">MSEGETSTGEMEGPSPPAKIAEENLKPSFQKALSTLRERHTPAIPVGRHKGEIAVWLGEFDFTVYHHPYTPEQAEVYIFLPENFVNSDPHWVVTVPPIERADREGWEDNNPARRDQDKYLQNDLGVDQGITFSLRWSHLNFKPEKPEHAVRAIEVIDAGFETG</sequence>
<evidence type="ECO:0000256" key="1">
    <source>
        <dbReference type="SAM" id="MobiDB-lite"/>
    </source>
</evidence>
<evidence type="ECO:0008006" key="4">
    <source>
        <dbReference type="Google" id="ProtNLM"/>
    </source>
</evidence>